<feature type="domain" description="Histidine kinase/HSP90-like ATPase" evidence="2">
    <location>
        <begin position="23"/>
        <end position="129"/>
    </location>
</feature>
<dbReference type="PANTHER" id="PTHR35526:SF3">
    <property type="entry name" value="ANTI-SIGMA-F FACTOR RSBW"/>
    <property type="match status" value="1"/>
</dbReference>
<gene>
    <name evidence="3" type="ORF">Sspor_14830</name>
</gene>
<accession>A0ABQ3T6A3</accession>
<evidence type="ECO:0000313" key="3">
    <source>
        <dbReference type="EMBL" id="GHI75922.1"/>
    </source>
</evidence>
<dbReference type="GO" id="GO:0005524">
    <property type="term" value="F:ATP binding"/>
    <property type="evidence" value="ECO:0007669"/>
    <property type="project" value="UniProtKB-KW"/>
</dbReference>
<evidence type="ECO:0000259" key="2">
    <source>
        <dbReference type="Pfam" id="PF13581"/>
    </source>
</evidence>
<dbReference type="InterPro" id="IPR050267">
    <property type="entry name" value="Anti-sigma-factor_SerPK"/>
</dbReference>
<proteinExistence type="predicted"/>
<dbReference type="InterPro" id="IPR003594">
    <property type="entry name" value="HATPase_dom"/>
</dbReference>
<keyword evidence="4" id="KW-1185">Reference proteome</keyword>
<keyword evidence="1" id="KW-0723">Serine/threonine-protein kinase</keyword>
<dbReference type="PANTHER" id="PTHR35526">
    <property type="entry name" value="ANTI-SIGMA-F FACTOR RSBW-RELATED"/>
    <property type="match status" value="1"/>
</dbReference>
<dbReference type="EMBL" id="BNED01000005">
    <property type="protein sequence ID" value="GHI75922.1"/>
    <property type="molecule type" value="Genomic_DNA"/>
</dbReference>
<dbReference type="Proteomes" id="UP000608522">
    <property type="component" value="Unassembled WGS sequence"/>
</dbReference>
<organism evidence="3 4">
    <name type="scientific">Streptomyces spororaveus</name>
    <dbReference type="NCBI Taxonomy" id="284039"/>
    <lineage>
        <taxon>Bacteria</taxon>
        <taxon>Bacillati</taxon>
        <taxon>Actinomycetota</taxon>
        <taxon>Actinomycetes</taxon>
        <taxon>Kitasatosporales</taxon>
        <taxon>Streptomycetaceae</taxon>
        <taxon>Streptomyces</taxon>
    </lineage>
</organism>
<keyword evidence="1" id="KW-0808">Transferase</keyword>
<evidence type="ECO:0000256" key="1">
    <source>
        <dbReference type="ARBA" id="ARBA00022527"/>
    </source>
</evidence>
<sequence>MSESPALSPPGCEPAVACFKAVFPATQSAIGPVRRRLRGCLERAGLAQIADDVALAASELMTNAVVHGCHGLPSTCKVTLTAEWTGKRLRVAVDDPSDALPAEQEASAYRAGGRGLTLVDALSHRWGVEPGSRGCGKSVWLELDLFAAEERVA</sequence>
<keyword evidence="3" id="KW-0067">ATP-binding</keyword>
<dbReference type="Gene3D" id="3.30.565.10">
    <property type="entry name" value="Histidine kinase-like ATPase, C-terminal domain"/>
    <property type="match status" value="1"/>
</dbReference>
<keyword evidence="1" id="KW-0418">Kinase</keyword>
<protein>
    <submittedName>
        <fullName evidence="3">ATP-binding protein</fullName>
    </submittedName>
</protein>
<dbReference type="CDD" id="cd16936">
    <property type="entry name" value="HATPase_RsbW-like"/>
    <property type="match status" value="1"/>
</dbReference>
<reference evidence="4" key="1">
    <citation type="submission" date="2023-07" db="EMBL/GenBank/DDBJ databases">
        <title>Whole genome shotgun sequence of Streptomyces spororaveus NBRC 15456.</title>
        <authorList>
            <person name="Komaki H."/>
            <person name="Tamura T."/>
        </authorList>
    </citation>
    <scope>NUCLEOTIDE SEQUENCE [LARGE SCALE GENOMIC DNA]</scope>
    <source>
        <strain evidence="4">NBRC 15456</strain>
    </source>
</reference>
<dbReference type="SUPFAM" id="SSF55874">
    <property type="entry name" value="ATPase domain of HSP90 chaperone/DNA topoisomerase II/histidine kinase"/>
    <property type="match status" value="1"/>
</dbReference>
<evidence type="ECO:0000313" key="4">
    <source>
        <dbReference type="Proteomes" id="UP000608522"/>
    </source>
</evidence>
<dbReference type="InterPro" id="IPR036890">
    <property type="entry name" value="HATPase_C_sf"/>
</dbReference>
<comment type="caution">
    <text evidence="3">The sequence shown here is derived from an EMBL/GenBank/DDBJ whole genome shotgun (WGS) entry which is preliminary data.</text>
</comment>
<keyword evidence="3" id="KW-0547">Nucleotide-binding</keyword>
<name>A0ABQ3T6A3_9ACTN</name>
<dbReference type="RefSeq" id="WP_202198280.1">
    <property type="nucleotide sequence ID" value="NZ_BAAATO010000011.1"/>
</dbReference>
<dbReference type="Pfam" id="PF13581">
    <property type="entry name" value="HATPase_c_2"/>
    <property type="match status" value="1"/>
</dbReference>